<keyword evidence="4" id="KW-1185">Reference proteome</keyword>
<feature type="transmembrane region" description="Helical" evidence="2">
    <location>
        <begin position="36"/>
        <end position="56"/>
    </location>
</feature>
<protein>
    <recommendedName>
        <fullName evidence="5">Glycosyl hydrolase family 98 putative carbohydrate-binding module domain-containing protein</fullName>
    </recommendedName>
</protein>
<reference evidence="3 4" key="1">
    <citation type="submission" date="2023-12" db="EMBL/GenBank/DDBJ databases">
        <title>Micromonospora sp. nov., isolated from Atacama Desert.</title>
        <authorList>
            <person name="Carro L."/>
            <person name="Golinska P."/>
            <person name="Klenk H.-P."/>
            <person name="Goodfellow M."/>
        </authorList>
    </citation>
    <scope>NUCLEOTIDE SEQUENCE [LARGE SCALE GENOMIC DNA]</scope>
    <source>
        <strain evidence="3 4">4G53</strain>
    </source>
</reference>
<keyword evidence="2" id="KW-0472">Membrane</keyword>
<comment type="caution">
    <text evidence="3">The sequence shown here is derived from an EMBL/GenBank/DDBJ whole genome shotgun (WGS) entry which is preliminary data.</text>
</comment>
<accession>A0ABU5JJN2</accession>
<evidence type="ECO:0000256" key="1">
    <source>
        <dbReference type="SAM" id="MobiDB-lite"/>
    </source>
</evidence>
<feature type="compositionally biased region" description="Pro residues" evidence="1">
    <location>
        <begin position="104"/>
        <end position="115"/>
    </location>
</feature>
<dbReference type="EMBL" id="JAXOTQ010000037">
    <property type="protein sequence ID" value="MDZ5492845.1"/>
    <property type="molecule type" value="Genomic_DNA"/>
</dbReference>
<name>A0ABU5JJN2_9ACTN</name>
<gene>
    <name evidence="3" type="ORF">U2F25_25810</name>
</gene>
<sequence length="299" mass="31686">MAEEDRTLVGGRASSPYGQTRSALRRIARARRRRRWMVEALAAFACLAALVGYLGAEQHAEPRQEESGVQPGPAPGAGRPAVPSPQRPGVDADAASPGLRPRQRPPSPSASPSPSRPAVVPVLTVTQADVPARVDLTAAGPVDWVHWGLLGADQAVRKRNGSGAIRDEGGRGRRESYSNNPEAYAWRDGAPVGSAGGTTSGLYTCGRGNGFALAVTADGEPRTVRLYAGLWMARGRLDLRLSTGGPTSTLRMEDPHTQHTAEFTIRFQAPRGAKLLVNWTVEESFGDCGNVGVQAVALR</sequence>
<feature type="region of interest" description="Disordered" evidence="1">
    <location>
        <begin position="1"/>
        <end position="20"/>
    </location>
</feature>
<keyword evidence="2" id="KW-0812">Transmembrane</keyword>
<evidence type="ECO:0000313" key="4">
    <source>
        <dbReference type="Proteomes" id="UP001290101"/>
    </source>
</evidence>
<evidence type="ECO:0000313" key="3">
    <source>
        <dbReference type="EMBL" id="MDZ5492845.1"/>
    </source>
</evidence>
<organism evidence="3 4">
    <name type="scientific">Micromonospora sicca</name>
    <dbReference type="NCBI Taxonomy" id="2202420"/>
    <lineage>
        <taxon>Bacteria</taxon>
        <taxon>Bacillati</taxon>
        <taxon>Actinomycetota</taxon>
        <taxon>Actinomycetes</taxon>
        <taxon>Micromonosporales</taxon>
        <taxon>Micromonosporaceae</taxon>
        <taxon>Micromonospora</taxon>
    </lineage>
</organism>
<keyword evidence="2" id="KW-1133">Transmembrane helix</keyword>
<evidence type="ECO:0000256" key="2">
    <source>
        <dbReference type="SAM" id="Phobius"/>
    </source>
</evidence>
<feature type="region of interest" description="Disordered" evidence="1">
    <location>
        <begin position="61"/>
        <end position="118"/>
    </location>
</feature>
<dbReference type="Proteomes" id="UP001290101">
    <property type="component" value="Unassembled WGS sequence"/>
</dbReference>
<proteinExistence type="predicted"/>
<evidence type="ECO:0008006" key="5">
    <source>
        <dbReference type="Google" id="ProtNLM"/>
    </source>
</evidence>
<dbReference type="RefSeq" id="WP_322442541.1">
    <property type="nucleotide sequence ID" value="NZ_JAXOTQ010000037.1"/>
</dbReference>